<comment type="caution">
    <text evidence="2">The sequence shown here is derived from an EMBL/GenBank/DDBJ whole genome shotgun (WGS) entry which is preliminary data.</text>
</comment>
<evidence type="ECO:0008006" key="4">
    <source>
        <dbReference type="Google" id="ProtNLM"/>
    </source>
</evidence>
<sequence>MQEIMKHKAGASHGVASTEIRSRLRDNRTYKEALTLGRPVEARAKESVKRKSIKENKGLTVETSKDNLIIQGGLHAENDSPGVHIVIPIEEMLWLKRCLAGKVHAMYNGELVHQALVADGFKCTISPWHGDLVIVCFESDELVKDTWGRKEQLLNCWFDFIEPLALSESKQRVKVWVILEEVPLSIWHNVFFANIAMDDWKTRIAVRTECFEEETVWIDDEKVISQRNDLHTKATRSLPSFSDEHWDDLWASDSEPWYSPLNEENNYNNETEPQDDSSRVNGTCTAQKVGSQRVRSEYENLSVERSMLGLDTPQNEILGSAQHEGDNQGFADLGLHDVPVLAVLESVESSLVIRNDQGLLISGVGPRGTANKPNDVLIRKTKKGSTGRSGSKRKNHESWPFLCTTSIFKPHFTGK</sequence>
<organism evidence="2 3">
    <name type="scientific">Hibiscus sabdariffa</name>
    <name type="common">roselle</name>
    <dbReference type="NCBI Taxonomy" id="183260"/>
    <lineage>
        <taxon>Eukaryota</taxon>
        <taxon>Viridiplantae</taxon>
        <taxon>Streptophyta</taxon>
        <taxon>Embryophyta</taxon>
        <taxon>Tracheophyta</taxon>
        <taxon>Spermatophyta</taxon>
        <taxon>Magnoliopsida</taxon>
        <taxon>eudicotyledons</taxon>
        <taxon>Gunneridae</taxon>
        <taxon>Pentapetalae</taxon>
        <taxon>rosids</taxon>
        <taxon>malvids</taxon>
        <taxon>Malvales</taxon>
        <taxon>Malvaceae</taxon>
        <taxon>Malvoideae</taxon>
        <taxon>Hibiscus</taxon>
    </lineage>
</organism>
<evidence type="ECO:0000256" key="1">
    <source>
        <dbReference type="SAM" id="MobiDB-lite"/>
    </source>
</evidence>
<reference evidence="2 3" key="1">
    <citation type="journal article" date="2024" name="G3 (Bethesda)">
        <title>Genome assembly of Hibiscus sabdariffa L. provides insights into metabolisms of medicinal natural products.</title>
        <authorList>
            <person name="Kim T."/>
        </authorList>
    </citation>
    <scope>NUCLEOTIDE SEQUENCE [LARGE SCALE GENOMIC DNA]</scope>
    <source>
        <strain evidence="2">TK-2024</strain>
        <tissue evidence="2">Old leaves</tissue>
    </source>
</reference>
<protein>
    <recommendedName>
        <fullName evidence="4">DUF4283 domain-containing protein</fullName>
    </recommendedName>
</protein>
<feature type="region of interest" description="Disordered" evidence="1">
    <location>
        <begin position="261"/>
        <end position="291"/>
    </location>
</feature>
<feature type="compositionally biased region" description="Basic residues" evidence="1">
    <location>
        <begin position="379"/>
        <end position="395"/>
    </location>
</feature>
<feature type="region of interest" description="Disordered" evidence="1">
    <location>
        <begin position="364"/>
        <end position="396"/>
    </location>
</feature>
<evidence type="ECO:0000313" key="2">
    <source>
        <dbReference type="EMBL" id="KAK8578854.1"/>
    </source>
</evidence>
<feature type="compositionally biased region" description="Low complexity" evidence="1">
    <location>
        <begin position="262"/>
        <end position="271"/>
    </location>
</feature>
<keyword evidence="3" id="KW-1185">Reference proteome</keyword>
<proteinExistence type="predicted"/>
<dbReference type="EMBL" id="JBBPBM010000006">
    <property type="protein sequence ID" value="KAK8578854.1"/>
    <property type="molecule type" value="Genomic_DNA"/>
</dbReference>
<evidence type="ECO:0000313" key="3">
    <source>
        <dbReference type="Proteomes" id="UP001472677"/>
    </source>
</evidence>
<feature type="compositionally biased region" description="Polar residues" evidence="1">
    <location>
        <begin position="279"/>
        <end position="290"/>
    </location>
</feature>
<dbReference type="Proteomes" id="UP001472677">
    <property type="component" value="Unassembled WGS sequence"/>
</dbReference>
<accession>A0ABR2FD78</accession>
<name>A0ABR2FD78_9ROSI</name>
<gene>
    <name evidence="2" type="ORF">V6N12_069198</name>
</gene>